<name>A0AAE1N897_9FABA</name>
<feature type="repeat" description="PPR" evidence="3">
    <location>
        <begin position="151"/>
        <end position="181"/>
    </location>
</feature>
<dbReference type="GO" id="GO:0008270">
    <property type="term" value="F:zinc ion binding"/>
    <property type="evidence" value="ECO:0007669"/>
    <property type="project" value="InterPro"/>
</dbReference>
<accession>A0AAE1N897</accession>
<dbReference type="InterPro" id="IPR011990">
    <property type="entry name" value="TPR-like_helical_dom_sf"/>
</dbReference>
<dbReference type="Proteomes" id="UP001293593">
    <property type="component" value="Unassembled WGS sequence"/>
</dbReference>
<keyword evidence="2" id="KW-0677">Repeat</keyword>
<keyword evidence="6" id="KW-1185">Reference proteome</keyword>
<feature type="repeat" description="PPR" evidence="3">
    <location>
        <begin position="285"/>
        <end position="319"/>
    </location>
</feature>
<dbReference type="PANTHER" id="PTHR47926">
    <property type="entry name" value="PENTATRICOPEPTIDE REPEAT-CONTAINING PROTEIN"/>
    <property type="match status" value="1"/>
</dbReference>
<dbReference type="GO" id="GO:0003723">
    <property type="term" value="F:RNA binding"/>
    <property type="evidence" value="ECO:0007669"/>
    <property type="project" value="InterPro"/>
</dbReference>
<evidence type="ECO:0000256" key="1">
    <source>
        <dbReference type="ARBA" id="ARBA00006643"/>
    </source>
</evidence>
<dbReference type="Pfam" id="PF20430">
    <property type="entry name" value="Eplus_motif"/>
    <property type="match status" value="1"/>
</dbReference>
<feature type="repeat" description="PPR" evidence="3">
    <location>
        <begin position="386"/>
        <end position="420"/>
    </location>
</feature>
<dbReference type="Pfam" id="PF13041">
    <property type="entry name" value="PPR_2"/>
    <property type="match status" value="3"/>
</dbReference>
<comment type="caution">
    <text evidence="5">The sequence shown here is derived from an EMBL/GenBank/DDBJ whole genome shotgun (WGS) entry which is preliminary data.</text>
</comment>
<dbReference type="InterPro" id="IPR046849">
    <property type="entry name" value="E2_motif"/>
</dbReference>
<feature type="repeat" description="PPR" evidence="3">
    <location>
        <begin position="182"/>
        <end position="216"/>
    </location>
</feature>
<dbReference type="FunFam" id="1.25.40.10:FF:000366">
    <property type="entry name" value="Pentatricopeptide (PPR) repeat-containing protein"/>
    <property type="match status" value="1"/>
</dbReference>
<comment type="similarity">
    <text evidence="1">Belongs to the PPR family. PCMP-H subfamily.</text>
</comment>
<dbReference type="PROSITE" id="PS51375">
    <property type="entry name" value="PPR"/>
    <property type="match status" value="5"/>
</dbReference>
<dbReference type="GO" id="GO:0009451">
    <property type="term" value="P:RNA modification"/>
    <property type="evidence" value="ECO:0007669"/>
    <property type="project" value="InterPro"/>
</dbReference>
<evidence type="ECO:0000259" key="4">
    <source>
        <dbReference type="Pfam" id="PF14432"/>
    </source>
</evidence>
<evidence type="ECO:0000313" key="6">
    <source>
        <dbReference type="Proteomes" id="UP001293593"/>
    </source>
</evidence>
<evidence type="ECO:0000256" key="3">
    <source>
        <dbReference type="PROSITE-ProRule" id="PRU00708"/>
    </source>
</evidence>
<dbReference type="AlphaFoldDB" id="A0AAE1N897"/>
<protein>
    <recommendedName>
        <fullName evidence="4">DYW domain-containing protein</fullName>
    </recommendedName>
</protein>
<gene>
    <name evidence="5" type="ORF">QN277_001427</name>
</gene>
<dbReference type="Pfam" id="PF14432">
    <property type="entry name" value="DYW_deaminase"/>
    <property type="match status" value="1"/>
</dbReference>
<feature type="domain" description="DYW" evidence="4">
    <location>
        <begin position="702"/>
        <end position="795"/>
    </location>
</feature>
<dbReference type="Pfam" id="PF20431">
    <property type="entry name" value="E_motif"/>
    <property type="match status" value="1"/>
</dbReference>
<dbReference type="PANTHER" id="PTHR47926:SF490">
    <property type="entry name" value="REPEAT-LIKE SUPERFAMILY PROTEIN, PUTATIVE-RELATED"/>
    <property type="match status" value="1"/>
</dbReference>
<dbReference type="FunFam" id="1.25.40.10:FF:000427">
    <property type="entry name" value="Pentatricopeptide repeat-containing protein chloroplastic"/>
    <property type="match status" value="1"/>
</dbReference>
<dbReference type="Pfam" id="PF01535">
    <property type="entry name" value="PPR"/>
    <property type="match status" value="6"/>
</dbReference>
<organism evidence="5 6">
    <name type="scientific">Acacia crassicarpa</name>
    <name type="common">northern wattle</name>
    <dbReference type="NCBI Taxonomy" id="499986"/>
    <lineage>
        <taxon>Eukaryota</taxon>
        <taxon>Viridiplantae</taxon>
        <taxon>Streptophyta</taxon>
        <taxon>Embryophyta</taxon>
        <taxon>Tracheophyta</taxon>
        <taxon>Spermatophyta</taxon>
        <taxon>Magnoliopsida</taxon>
        <taxon>eudicotyledons</taxon>
        <taxon>Gunneridae</taxon>
        <taxon>Pentapetalae</taxon>
        <taxon>rosids</taxon>
        <taxon>fabids</taxon>
        <taxon>Fabales</taxon>
        <taxon>Fabaceae</taxon>
        <taxon>Caesalpinioideae</taxon>
        <taxon>mimosoid clade</taxon>
        <taxon>Acacieae</taxon>
        <taxon>Acacia</taxon>
    </lineage>
</organism>
<dbReference type="NCBIfam" id="TIGR00756">
    <property type="entry name" value="PPR"/>
    <property type="match status" value="5"/>
</dbReference>
<dbReference type="Gene3D" id="1.25.40.10">
    <property type="entry name" value="Tetratricopeptide repeat domain"/>
    <property type="match status" value="5"/>
</dbReference>
<dbReference type="InterPro" id="IPR002885">
    <property type="entry name" value="PPR_rpt"/>
</dbReference>
<sequence>MFIINSHLSASRLPSPIQKFPKLSHTPTLNSIQFPSNISPSHHELHPNLEETQQIHAHLIKTCFNFSDQIPFTALRSHVSHLSLCSFLITSYIKNGFPMEAVKIYTHMRRTDSEVDNFLIPSVLKACCLISSILLGKEIHGFMVKNGLDMDTFVCNALIHMYSECGSLKLARQLFDKMVNRDVVSWSTMIRSYSQSGLCYEAFSLLKEMHAQGITPSEAAMINMTDVFAKCADSKLGKAMHAYVVRNQNYDKSRVPLTTALIDMYAKCNSIAYAKMLFDGLSEASIVSWTTIIAGCIHCNDLNEGVRLFANMLKEGMFPNEITMLSFFKECGFIGSLGLGKLLHAFTLRNGFNISLVLATGLIDMYGKCGDSRSARSVFDSITDKDLTMWSALISVYAQTNCIDQAFDTFVQMTSCGIRPNEVTMSNLLLLCAKAGALEMGKWVHAYIDKQEIKVDMILETSLVDMYAKCGDINAAYQLFTKATDRDILMWNAMISGFAMHGHGKEALELLTEMERLGVIPDETTFVGVLHACSHAGLVMEGKKLFQKMVHGYNLVPKVQHYGCMVDLLGRAGLLDEAKEIISSMPMRPNMVVLGSLLAACKVHKNLTIAEWAAQQFLSLEPNKCGYNVLMSNIYAAEKRWDDVAGIRRAMKNVGIRKEPGITSIEVDGSVHDFVMGDKSHPEAQKIYEMVGEMREKLEEAGYTPDTSSVLQNIIDGEEKETALSYHSEKLALAFGLIGTAPGVPIRIVKNLRICNDCHTVTKLLSKIYGRVIVVRDRNRFHHFTEGSCSCRDYW</sequence>
<evidence type="ECO:0000256" key="2">
    <source>
        <dbReference type="ARBA" id="ARBA00022737"/>
    </source>
</evidence>
<feature type="repeat" description="PPR" evidence="3">
    <location>
        <begin position="487"/>
        <end position="521"/>
    </location>
</feature>
<evidence type="ECO:0000313" key="5">
    <source>
        <dbReference type="EMBL" id="KAK4284622.1"/>
    </source>
</evidence>
<reference evidence="5" key="1">
    <citation type="submission" date="2023-10" db="EMBL/GenBank/DDBJ databases">
        <title>Chromosome-level genome of the transformable northern wattle, Acacia crassicarpa.</title>
        <authorList>
            <person name="Massaro I."/>
            <person name="Sinha N.R."/>
            <person name="Poethig S."/>
            <person name="Leichty A.R."/>
        </authorList>
    </citation>
    <scope>NUCLEOTIDE SEQUENCE</scope>
    <source>
        <strain evidence="5">Acra3RX</strain>
        <tissue evidence="5">Leaf</tissue>
    </source>
</reference>
<dbReference type="FunFam" id="1.25.40.10:FF:000343">
    <property type="entry name" value="Pentatricopeptide repeat-containing protein At3g58590"/>
    <property type="match status" value="1"/>
</dbReference>
<dbReference type="InterPro" id="IPR032867">
    <property type="entry name" value="DYW_dom"/>
</dbReference>
<proteinExistence type="inferred from homology"/>
<dbReference type="InterPro" id="IPR046960">
    <property type="entry name" value="PPR_At4g14850-like_plant"/>
</dbReference>
<dbReference type="EMBL" id="JAWXYG010000001">
    <property type="protein sequence ID" value="KAK4284622.1"/>
    <property type="molecule type" value="Genomic_DNA"/>
</dbReference>
<dbReference type="FunFam" id="1.25.40.10:FF:000031">
    <property type="entry name" value="Pentatricopeptide repeat-containing protein mitochondrial"/>
    <property type="match status" value="1"/>
</dbReference>
<dbReference type="InterPro" id="IPR046848">
    <property type="entry name" value="E_motif"/>
</dbReference>